<dbReference type="EMBL" id="QRDL01000004">
    <property type="protein sequence ID" value="RED02884.1"/>
    <property type="molecule type" value="Genomic_DNA"/>
</dbReference>
<evidence type="ECO:0000313" key="3">
    <source>
        <dbReference type="Proteomes" id="UP000256988"/>
    </source>
</evidence>
<evidence type="ECO:0000256" key="1">
    <source>
        <dbReference type="SAM" id="SignalP"/>
    </source>
</evidence>
<dbReference type="InterPro" id="IPR009649">
    <property type="entry name" value="TraU"/>
</dbReference>
<dbReference type="RefSeq" id="WP_115946258.1">
    <property type="nucleotide sequence ID" value="NZ_QRDL01000004.1"/>
</dbReference>
<feature type="signal peptide" evidence="1">
    <location>
        <begin position="1"/>
        <end position="24"/>
    </location>
</feature>
<comment type="caution">
    <text evidence="2">The sequence shown here is derived from an EMBL/GenBank/DDBJ whole genome shotgun (WGS) entry which is preliminary data.</text>
</comment>
<dbReference type="NCBIfam" id="TIGR03756">
    <property type="entry name" value="conj_TIGR03756"/>
    <property type="match status" value="1"/>
</dbReference>
<name>A0A3D9EI86_ECTOL</name>
<gene>
    <name evidence="2" type="ORF">DFO60_2918</name>
</gene>
<dbReference type="Proteomes" id="UP000256988">
    <property type="component" value="Unassembled WGS sequence"/>
</dbReference>
<evidence type="ECO:0000313" key="2">
    <source>
        <dbReference type="EMBL" id="RED02884.1"/>
    </source>
</evidence>
<reference evidence="2 3" key="1">
    <citation type="submission" date="2018-07" db="EMBL/GenBank/DDBJ databases">
        <title>Genome sequencing of rice bacterial endophytes.</title>
        <authorList>
            <person name="Venturi V."/>
        </authorList>
    </citation>
    <scope>NUCLEOTIDE SEQUENCE [LARGE SCALE GENOMIC DNA]</scope>
    <source>
        <strain evidence="2 3">AG1002</strain>
    </source>
</reference>
<keyword evidence="1" id="KW-0732">Signal</keyword>
<proteinExistence type="predicted"/>
<feature type="chain" id="PRO_5017535013" evidence="1">
    <location>
        <begin position="25"/>
        <end position="311"/>
    </location>
</feature>
<accession>A0A3D9EI86</accession>
<dbReference type="Pfam" id="PF06834">
    <property type="entry name" value="TraU"/>
    <property type="match status" value="1"/>
</dbReference>
<dbReference type="AlphaFoldDB" id="A0A3D9EI86"/>
<organism evidence="2 3">
    <name type="scientific">Ectopseudomonas oleovorans</name>
    <name type="common">Pseudomonas oleovorans</name>
    <dbReference type="NCBI Taxonomy" id="301"/>
    <lineage>
        <taxon>Bacteria</taxon>
        <taxon>Pseudomonadati</taxon>
        <taxon>Pseudomonadota</taxon>
        <taxon>Gammaproteobacteria</taxon>
        <taxon>Pseudomonadales</taxon>
        <taxon>Pseudomonadaceae</taxon>
        <taxon>Ectopseudomonas</taxon>
    </lineage>
</organism>
<protein>
    <submittedName>
        <fullName evidence="2">Integrating conjugative element protein (TIGR03756 family)</fullName>
    </submittedName>
</protein>
<sequence length="311" mass="33396">MKRSARLRPLLLAGTLASTTAALALDTPAIVASVASPDCLQYRVVGICYWLYCTLSGCSVRTSLKVRHYVPDAVVASYSNTGENPWQALRALSPATAMARSGGAGTSAEVHENNLALFKNADVIGHPGAAALGQYAGQFGYTCGGAGTPFKPYLLSTLDTLAWRYGIPERAYPEAVSPGLREIGTRAQANLWGTVYPRTGFVHQADDYKGAAVIAQRAGDIVTREGQPHVYQPLRAQPQPGYWPAGPLKEGDAQTGRWQPLAPRLSSTCVVFPHDQAGPQAMQGDYAWALWRPYACCERQGQVLLGSQDFL</sequence>
<dbReference type="InterPro" id="IPR026331">
    <property type="entry name" value="PFL_4710"/>
</dbReference>